<evidence type="ECO:0000313" key="8">
    <source>
        <dbReference type="Proteomes" id="UP000191905"/>
    </source>
</evidence>
<dbReference type="Gene3D" id="3.40.50.720">
    <property type="entry name" value="NAD(P)-binding Rossmann-like Domain"/>
    <property type="match status" value="1"/>
</dbReference>
<organism evidence="7 8">
    <name type="scientific">Manganibacter manganicus</name>
    <dbReference type="NCBI Taxonomy" id="1873176"/>
    <lineage>
        <taxon>Bacteria</taxon>
        <taxon>Pseudomonadati</taxon>
        <taxon>Pseudomonadota</taxon>
        <taxon>Alphaproteobacteria</taxon>
        <taxon>Hyphomicrobiales</taxon>
        <taxon>Phyllobacteriaceae</taxon>
        <taxon>Manganibacter</taxon>
    </lineage>
</organism>
<dbReference type="SUPFAM" id="SSF51735">
    <property type="entry name" value="NAD(P)-binding Rossmann-fold domains"/>
    <property type="match status" value="1"/>
</dbReference>
<keyword evidence="2 4" id="KW-0862">Zinc</keyword>
<comment type="caution">
    <text evidence="7">The sequence shown here is derived from an EMBL/GenBank/DDBJ whole genome shotgun (WGS) entry which is preliminary data.</text>
</comment>
<dbReference type="GO" id="GO:0016491">
    <property type="term" value="F:oxidoreductase activity"/>
    <property type="evidence" value="ECO:0007669"/>
    <property type="project" value="UniProtKB-KW"/>
</dbReference>
<dbReference type="InterPro" id="IPR036291">
    <property type="entry name" value="NAD(P)-bd_dom_sf"/>
</dbReference>
<evidence type="ECO:0000259" key="6">
    <source>
        <dbReference type="Pfam" id="PF08240"/>
    </source>
</evidence>
<keyword evidence="3" id="KW-0560">Oxidoreductase</keyword>
<evidence type="ECO:0000313" key="7">
    <source>
        <dbReference type="EMBL" id="OQM74218.1"/>
    </source>
</evidence>
<comment type="cofactor">
    <cofactor evidence="4">
        <name>Zn(2+)</name>
        <dbReference type="ChEBI" id="CHEBI:29105"/>
    </cofactor>
</comment>
<evidence type="ECO:0000256" key="2">
    <source>
        <dbReference type="ARBA" id="ARBA00022833"/>
    </source>
</evidence>
<evidence type="ECO:0000259" key="5">
    <source>
        <dbReference type="Pfam" id="PF00107"/>
    </source>
</evidence>
<dbReference type="GO" id="GO:0008270">
    <property type="term" value="F:zinc ion binding"/>
    <property type="evidence" value="ECO:0007669"/>
    <property type="project" value="InterPro"/>
</dbReference>
<dbReference type="InterPro" id="IPR013149">
    <property type="entry name" value="ADH-like_C"/>
</dbReference>
<dbReference type="CDD" id="cd08261">
    <property type="entry name" value="Zn_ADH7"/>
    <property type="match status" value="1"/>
</dbReference>
<dbReference type="InterPro" id="IPR002328">
    <property type="entry name" value="ADH_Zn_CS"/>
</dbReference>
<dbReference type="Pfam" id="PF08240">
    <property type="entry name" value="ADH_N"/>
    <property type="match status" value="1"/>
</dbReference>
<keyword evidence="8" id="KW-1185">Reference proteome</keyword>
<gene>
    <name evidence="7" type="ORF">BFN67_05035</name>
</gene>
<keyword evidence="1 4" id="KW-0479">Metal-binding</keyword>
<protein>
    <submittedName>
        <fullName evidence="7">Sorbitol dehydrogenase</fullName>
    </submittedName>
</protein>
<evidence type="ECO:0000256" key="3">
    <source>
        <dbReference type="ARBA" id="ARBA00023002"/>
    </source>
</evidence>
<comment type="similarity">
    <text evidence="4">Belongs to the zinc-containing alcohol dehydrogenase family.</text>
</comment>
<accession>A0A1V8RLZ8</accession>
<dbReference type="InterPro" id="IPR013154">
    <property type="entry name" value="ADH-like_N"/>
</dbReference>
<reference evidence="7 8" key="1">
    <citation type="journal article" date="2016" name="Int. J. Syst. Evol. Microbiol.">
        <title>Pseudaminobacter manganicus sp. nov., isolated from sludge of a manganese mine.</title>
        <authorList>
            <person name="Li J."/>
            <person name="Huang J."/>
            <person name="Liao S."/>
            <person name="Wang G."/>
        </authorList>
    </citation>
    <scope>NUCLEOTIDE SEQUENCE [LARGE SCALE GENOMIC DNA]</scope>
    <source>
        <strain evidence="7 8">JH-7</strain>
    </source>
</reference>
<dbReference type="STRING" id="1873176.BFN67_05035"/>
<dbReference type="SUPFAM" id="SSF50129">
    <property type="entry name" value="GroES-like"/>
    <property type="match status" value="1"/>
</dbReference>
<dbReference type="Pfam" id="PF00107">
    <property type="entry name" value="ADH_zinc_N"/>
    <property type="match status" value="1"/>
</dbReference>
<proteinExistence type="inferred from homology"/>
<evidence type="ECO:0000256" key="4">
    <source>
        <dbReference type="RuleBase" id="RU361277"/>
    </source>
</evidence>
<dbReference type="PROSITE" id="PS00059">
    <property type="entry name" value="ADH_ZINC"/>
    <property type="match status" value="1"/>
</dbReference>
<feature type="domain" description="Alcohol dehydrogenase-like C-terminal" evidence="5">
    <location>
        <begin position="173"/>
        <end position="298"/>
    </location>
</feature>
<dbReference type="InterPro" id="IPR011032">
    <property type="entry name" value="GroES-like_sf"/>
</dbReference>
<feature type="domain" description="Alcohol dehydrogenase-like N-terminal" evidence="6">
    <location>
        <begin position="24"/>
        <end position="131"/>
    </location>
</feature>
<sequence>MMKVLRIEKENRTRFHETARVGLGEGQVRVSVHHVGLCGSDYNTFKGLNPLVELPRIPGHEIGGEIIASGAGVDETYRPGRHVIVMPYTNCGKCSSCRKGRFNACRHNKTLGVQQDGGLAEEIVLPADKLILNDTLKPRHLALVEPLSVGFHAVGRGRVDAGETVAVLGCGMIGMGVLIGAVAKGARVIAIDPSEEKRNLALKFGAWQALPAGGEELVARVMELTDDDGVDAAFEAVGSPATFTQAVDLAGFAGRVVYVGYSKAPVIYQTQYFNLKELDIMGSRNATLQDFRNVISHLETIGDTADLLISKVFPFDEAEAALPYWDGHRDALKIIIERV</sequence>
<evidence type="ECO:0000256" key="1">
    <source>
        <dbReference type="ARBA" id="ARBA00022723"/>
    </source>
</evidence>
<name>A0A1V8RLZ8_9HYPH</name>
<dbReference type="RefSeq" id="WP_080920839.1">
    <property type="nucleotide sequence ID" value="NZ_MDET01000034.1"/>
</dbReference>
<dbReference type="OrthoDB" id="9809185at2"/>
<dbReference type="AlphaFoldDB" id="A0A1V8RLZ8"/>
<dbReference type="Gene3D" id="3.90.180.10">
    <property type="entry name" value="Medium-chain alcohol dehydrogenases, catalytic domain"/>
    <property type="match status" value="1"/>
</dbReference>
<dbReference type="InterPro" id="IPR050129">
    <property type="entry name" value="Zn_alcohol_dh"/>
</dbReference>
<dbReference type="PANTHER" id="PTHR43401">
    <property type="entry name" value="L-THREONINE 3-DEHYDROGENASE"/>
    <property type="match status" value="1"/>
</dbReference>
<dbReference type="Proteomes" id="UP000191905">
    <property type="component" value="Unassembled WGS sequence"/>
</dbReference>
<dbReference type="EMBL" id="MDET01000034">
    <property type="protein sequence ID" value="OQM74218.1"/>
    <property type="molecule type" value="Genomic_DNA"/>
</dbReference>
<dbReference type="PANTHER" id="PTHR43401:SF2">
    <property type="entry name" value="L-THREONINE 3-DEHYDROGENASE"/>
    <property type="match status" value="1"/>
</dbReference>